<evidence type="ECO:0000313" key="2">
    <source>
        <dbReference type="EMBL" id="GAW94417.1"/>
    </source>
</evidence>
<keyword evidence="1" id="KW-0812">Transmembrane</keyword>
<dbReference type="EMBL" id="BDQM01000001">
    <property type="protein sequence ID" value="GAW94417.1"/>
    <property type="molecule type" value="Genomic_DNA"/>
</dbReference>
<evidence type="ECO:0000313" key="3">
    <source>
        <dbReference type="Proteomes" id="UP000197068"/>
    </source>
</evidence>
<organism evidence="2 3">
    <name type="scientific">Colwellia marinimaniae</name>
    <dbReference type="NCBI Taxonomy" id="1513592"/>
    <lineage>
        <taxon>Bacteria</taxon>
        <taxon>Pseudomonadati</taxon>
        <taxon>Pseudomonadota</taxon>
        <taxon>Gammaproteobacteria</taxon>
        <taxon>Alteromonadales</taxon>
        <taxon>Colwelliaceae</taxon>
        <taxon>Colwellia</taxon>
    </lineage>
</organism>
<dbReference type="RefSeq" id="WP_057182648.1">
    <property type="nucleotide sequence ID" value="NZ_BDQM01000001.1"/>
</dbReference>
<reference evidence="2 3" key="1">
    <citation type="submission" date="2017-06" db="EMBL/GenBank/DDBJ databases">
        <title>Whole Genome Sequences of Colwellia marinimaniae MTCD1.</title>
        <authorList>
            <person name="Kusumoto H."/>
            <person name="Inoue M."/>
            <person name="Tanikawa K."/>
            <person name="Maeji H."/>
            <person name="Cameron J.H."/>
            <person name="Bartlett D.H."/>
        </authorList>
    </citation>
    <scope>NUCLEOTIDE SEQUENCE [LARGE SCALE GENOMIC DNA]</scope>
    <source>
        <strain evidence="2 3">MTCD1</strain>
    </source>
</reference>
<proteinExistence type="predicted"/>
<dbReference type="SUPFAM" id="SSF54523">
    <property type="entry name" value="Pili subunits"/>
    <property type="match status" value="1"/>
</dbReference>
<dbReference type="Proteomes" id="UP000197068">
    <property type="component" value="Unassembled WGS sequence"/>
</dbReference>
<dbReference type="InterPro" id="IPR045584">
    <property type="entry name" value="Pilin-like"/>
</dbReference>
<accession>A0ABQ0MQG2</accession>
<feature type="transmembrane region" description="Helical" evidence="1">
    <location>
        <begin position="12"/>
        <end position="34"/>
    </location>
</feature>
<dbReference type="Pfam" id="PF07963">
    <property type="entry name" value="N_methyl"/>
    <property type="match status" value="1"/>
</dbReference>
<comment type="caution">
    <text evidence="2">The sequence shown here is derived from an EMBL/GenBank/DDBJ whole genome shotgun (WGS) entry which is preliminary data.</text>
</comment>
<keyword evidence="3" id="KW-1185">Reference proteome</keyword>
<sequence>MKSNMNVKAHQQGFTLIELVVVIVILGILAVTAAPKFIDLTGDAKASTIEAVKGSLNSAADMAHAKALVKGIAHNGSLSIAGGTVTFEHFYPTGATIDVLMEIDTTTVFDFVSVAGSATYTHAKATSGAGCVVKYTDAADEFSKPVIASITSGC</sequence>
<keyword evidence="1" id="KW-1133">Transmembrane helix</keyword>
<dbReference type="PANTHER" id="PTHR30093">
    <property type="entry name" value="GENERAL SECRETION PATHWAY PROTEIN G"/>
    <property type="match status" value="1"/>
</dbReference>
<keyword evidence="1" id="KW-0472">Membrane</keyword>
<dbReference type="NCBIfam" id="TIGR02532">
    <property type="entry name" value="IV_pilin_GFxxxE"/>
    <property type="match status" value="1"/>
</dbReference>
<dbReference type="PANTHER" id="PTHR30093:SF7">
    <property type="entry name" value="MSHA MAJOR PILIN SUBUNIT MSHA"/>
    <property type="match status" value="1"/>
</dbReference>
<dbReference type="PROSITE" id="PS00409">
    <property type="entry name" value="PROKAR_NTER_METHYL"/>
    <property type="match status" value="1"/>
</dbReference>
<dbReference type="Gene3D" id="3.30.700.10">
    <property type="entry name" value="Glycoprotein, Type 4 Pilin"/>
    <property type="match status" value="1"/>
</dbReference>
<dbReference type="InterPro" id="IPR012902">
    <property type="entry name" value="N_methyl_site"/>
</dbReference>
<evidence type="ECO:0000256" key="1">
    <source>
        <dbReference type="SAM" id="Phobius"/>
    </source>
</evidence>
<protein>
    <submittedName>
        <fullName evidence="2">MSHA pilin protein MshA</fullName>
    </submittedName>
</protein>
<gene>
    <name evidence="2" type="ORF">MTCD1_00013</name>
</gene>
<name>A0ABQ0MQG2_9GAMM</name>